<protein>
    <submittedName>
        <fullName evidence="2">Cell division protein FtsX</fullName>
    </submittedName>
</protein>
<dbReference type="Proteomes" id="UP000259610">
    <property type="component" value="Unassembled WGS sequence"/>
</dbReference>
<dbReference type="GO" id="GO:0051301">
    <property type="term" value="P:cell division"/>
    <property type="evidence" value="ECO:0007669"/>
    <property type="project" value="UniProtKB-KW"/>
</dbReference>
<dbReference type="GO" id="GO:0032153">
    <property type="term" value="C:cell division site"/>
    <property type="evidence" value="ECO:0007669"/>
    <property type="project" value="TreeGrafter"/>
</dbReference>
<feature type="transmembrane region" description="Helical" evidence="1">
    <location>
        <begin position="214"/>
        <end position="240"/>
    </location>
</feature>
<proteinExistence type="predicted"/>
<dbReference type="GO" id="GO:0016020">
    <property type="term" value="C:membrane"/>
    <property type="evidence" value="ECO:0007669"/>
    <property type="project" value="InterPro"/>
</dbReference>
<name>A0A3B9H2K5_9PROT</name>
<evidence type="ECO:0000313" key="3">
    <source>
        <dbReference type="Proteomes" id="UP000259610"/>
    </source>
</evidence>
<reference evidence="2 3" key="1">
    <citation type="journal article" date="2018" name="Nat. Biotechnol.">
        <title>A standardized bacterial taxonomy based on genome phylogeny substantially revises the tree of life.</title>
        <authorList>
            <person name="Parks D.H."/>
            <person name="Chuvochina M."/>
            <person name="Waite D.W."/>
            <person name="Rinke C."/>
            <person name="Skarshewski A."/>
            <person name="Chaumeil P.A."/>
            <person name="Hugenholtz P."/>
        </authorList>
    </citation>
    <scope>NUCLEOTIDE SEQUENCE [LARGE SCALE GENOMIC DNA]</scope>
    <source>
        <strain evidence="2">UBA8733</strain>
    </source>
</reference>
<dbReference type="AlphaFoldDB" id="A0A3B9H2K5"/>
<feature type="transmembrane region" description="Helical" evidence="1">
    <location>
        <begin position="161"/>
        <end position="181"/>
    </location>
</feature>
<dbReference type="EMBL" id="DMAN01000385">
    <property type="protein sequence ID" value="HAE28878.1"/>
    <property type="molecule type" value="Genomic_DNA"/>
</dbReference>
<keyword evidence="1" id="KW-0812">Transmembrane</keyword>
<dbReference type="InterPro" id="IPR004513">
    <property type="entry name" value="FtsX"/>
</dbReference>
<keyword evidence="2" id="KW-0131">Cell cycle</keyword>
<evidence type="ECO:0000256" key="1">
    <source>
        <dbReference type="SAM" id="Phobius"/>
    </source>
</evidence>
<sequence>MMARETPLLPVEDAREAALFFVVAALCFLAALAALSAKSTYGAARAWTAEVEGEMTVTLQDVDRRAAEDARKLIEKTDGVTAAHLLSKEEIDKLLEPNFGNRGLPDSLPLPQLIAVTADPGAVDMGPTLQRVLTEAGYDSAVDEHADWAGDVRRVLAITRLIALTAVALLASTAVAVIAFATHAALLARRDIVDVLHLSGARDRFIASLFERRFWVLGLRAGAVGALLALGAAAAAIFAARAHGGHAGLLPELSLDYTDLVVLVMTPVIAGLAARLAARVTVIRALKSMM</sequence>
<organism evidence="2 3">
    <name type="scientific">Hyphomonas adhaerens</name>
    <dbReference type="NCBI Taxonomy" id="81029"/>
    <lineage>
        <taxon>Bacteria</taxon>
        <taxon>Pseudomonadati</taxon>
        <taxon>Pseudomonadota</taxon>
        <taxon>Alphaproteobacteria</taxon>
        <taxon>Hyphomonadales</taxon>
        <taxon>Hyphomonadaceae</taxon>
        <taxon>Hyphomonas</taxon>
    </lineage>
</organism>
<keyword evidence="2" id="KW-0132">Cell division</keyword>
<dbReference type="PANTHER" id="PTHR47755">
    <property type="entry name" value="CELL DIVISION PROTEIN FTSX"/>
    <property type="match status" value="1"/>
</dbReference>
<dbReference type="PANTHER" id="PTHR47755:SF1">
    <property type="entry name" value="CELL DIVISION PROTEIN FTSX"/>
    <property type="match status" value="1"/>
</dbReference>
<keyword evidence="1" id="KW-0472">Membrane</keyword>
<evidence type="ECO:0000313" key="2">
    <source>
        <dbReference type="EMBL" id="HAE28878.1"/>
    </source>
</evidence>
<accession>A0A3B9H2K5</accession>
<feature type="transmembrane region" description="Helical" evidence="1">
    <location>
        <begin position="260"/>
        <end position="282"/>
    </location>
</feature>
<gene>
    <name evidence="2" type="ORF">DCG58_17095</name>
</gene>
<keyword evidence="1" id="KW-1133">Transmembrane helix</keyword>
<comment type="caution">
    <text evidence="2">The sequence shown here is derived from an EMBL/GenBank/DDBJ whole genome shotgun (WGS) entry which is preliminary data.</text>
</comment>